<keyword evidence="1 4" id="KW-0812">Transmembrane</keyword>
<feature type="transmembrane region" description="Helical" evidence="4">
    <location>
        <begin position="335"/>
        <end position="353"/>
    </location>
</feature>
<dbReference type="SUPFAM" id="SSF103473">
    <property type="entry name" value="MFS general substrate transporter"/>
    <property type="match status" value="1"/>
</dbReference>
<feature type="transmembrane region" description="Helical" evidence="4">
    <location>
        <begin position="206"/>
        <end position="225"/>
    </location>
</feature>
<keyword evidence="7" id="KW-1185">Reference proteome</keyword>
<name>A0A556AC84_9BURK</name>
<evidence type="ECO:0000259" key="5">
    <source>
        <dbReference type="PROSITE" id="PS50850"/>
    </source>
</evidence>
<evidence type="ECO:0000256" key="1">
    <source>
        <dbReference type="ARBA" id="ARBA00022692"/>
    </source>
</evidence>
<gene>
    <name evidence="6" type="ORF">FOZ76_22000</name>
</gene>
<feature type="transmembrane region" description="Helical" evidence="4">
    <location>
        <begin position="85"/>
        <end position="107"/>
    </location>
</feature>
<feature type="transmembrane region" description="Helical" evidence="4">
    <location>
        <begin position="42"/>
        <end position="65"/>
    </location>
</feature>
<proteinExistence type="predicted"/>
<dbReference type="InterPro" id="IPR011701">
    <property type="entry name" value="MFS"/>
</dbReference>
<dbReference type="InterPro" id="IPR050327">
    <property type="entry name" value="Proton-linked_MCT"/>
</dbReference>
<dbReference type="GO" id="GO:0022857">
    <property type="term" value="F:transmembrane transporter activity"/>
    <property type="evidence" value="ECO:0007669"/>
    <property type="project" value="InterPro"/>
</dbReference>
<dbReference type="Proteomes" id="UP000318405">
    <property type="component" value="Unassembled WGS sequence"/>
</dbReference>
<accession>A0A556AC84</accession>
<feature type="transmembrane region" description="Helical" evidence="4">
    <location>
        <begin position="393"/>
        <end position="411"/>
    </location>
</feature>
<dbReference type="InterPro" id="IPR020846">
    <property type="entry name" value="MFS_dom"/>
</dbReference>
<evidence type="ECO:0000256" key="3">
    <source>
        <dbReference type="ARBA" id="ARBA00023136"/>
    </source>
</evidence>
<feature type="transmembrane region" description="Helical" evidence="4">
    <location>
        <begin position="114"/>
        <end position="133"/>
    </location>
</feature>
<keyword evidence="3 4" id="KW-0472">Membrane</keyword>
<feature type="transmembrane region" description="Helical" evidence="4">
    <location>
        <begin position="269"/>
        <end position="292"/>
    </location>
</feature>
<dbReference type="EMBL" id="VLTJ01000039">
    <property type="protein sequence ID" value="TSH90487.1"/>
    <property type="molecule type" value="Genomic_DNA"/>
</dbReference>
<dbReference type="Gene3D" id="1.20.1250.20">
    <property type="entry name" value="MFS general substrate transporter like domains"/>
    <property type="match status" value="2"/>
</dbReference>
<evidence type="ECO:0000256" key="4">
    <source>
        <dbReference type="SAM" id="Phobius"/>
    </source>
</evidence>
<comment type="caution">
    <text evidence="6">The sequence shown here is derived from an EMBL/GenBank/DDBJ whole genome shotgun (WGS) entry which is preliminary data.</text>
</comment>
<feature type="transmembrane region" description="Helical" evidence="4">
    <location>
        <begin position="304"/>
        <end position="323"/>
    </location>
</feature>
<dbReference type="PANTHER" id="PTHR11360">
    <property type="entry name" value="MONOCARBOXYLATE TRANSPORTER"/>
    <property type="match status" value="1"/>
</dbReference>
<organism evidence="6 7">
    <name type="scientific">Verticiella sediminum</name>
    <dbReference type="NCBI Taxonomy" id="1247510"/>
    <lineage>
        <taxon>Bacteria</taxon>
        <taxon>Pseudomonadati</taxon>
        <taxon>Pseudomonadota</taxon>
        <taxon>Betaproteobacteria</taxon>
        <taxon>Burkholderiales</taxon>
        <taxon>Alcaligenaceae</taxon>
        <taxon>Verticiella</taxon>
    </lineage>
</organism>
<dbReference type="AlphaFoldDB" id="A0A556AC84"/>
<evidence type="ECO:0000313" key="7">
    <source>
        <dbReference type="Proteomes" id="UP000318405"/>
    </source>
</evidence>
<evidence type="ECO:0000313" key="6">
    <source>
        <dbReference type="EMBL" id="TSH90487.1"/>
    </source>
</evidence>
<dbReference type="CDD" id="cd17355">
    <property type="entry name" value="MFS_YcxA_like"/>
    <property type="match status" value="1"/>
</dbReference>
<feature type="transmembrane region" description="Helical" evidence="4">
    <location>
        <begin position="423"/>
        <end position="443"/>
    </location>
</feature>
<protein>
    <submittedName>
        <fullName evidence="6">MFS transporter</fullName>
    </submittedName>
</protein>
<dbReference type="InterPro" id="IPR036259">
    <property type="entry name" value="MFS_trans_sf"/>
</dbReference>
<keyword evidence="2 4" id="KW-1133">Transmembrane helix</keyword>
<dbReference type="OrthoDB" id="146345at2"/>
<feature type="transmembrane region" description="Helical" evidence="4">
    <location>
        <begin position="175"/>
        <end position="194"/>
    </location>
</feature>
<feature type="transmembrane region" description="Helical" evidence="4">
    <location>
        <begin position="139"/>
        <end position="163"/>
    </location>
</feature>
<sequence length="456" mass="48450">MPASCYVQRPSPRERPCTRPPSYRPVLALSGEEVVSASPRPFWYFGWNIVAAATLLTLLTVGMRMGIGPFFLPMSEDLGLSRHSLAGIIALGMFCYGLGMPVAGYLAGVRGTRFTLLLGTLIVVLSCVWTIHARHVLDFTLAYGVLLSFGLAFTSPVAVTPVISRWFTRQRGMALFFLSTGSMAGIAVMTPAFTYAIDMAGWQNTLIGFAGIFALFTIPVALFVIRDQAPADADLLPEQIAVRTAAGQGAAAAHPAEATTLGQAMRGKAFWGIVLGLFACGYSMNLLGTHGVPMLMDHGFDAMTSAYGIGTIGFVAIFSTLILGRLADILPRRNMLAAIYLVRGLGFLALMVAGTHWQLYGTAVIGGIVWAGSIALSSAILADVYGTRMVGMLYGWAYLGHQFGATLSSWLGGWGHDTFGTHWVAFGGSAALLIVAALVSLRLPQRAPASARAQLA</sequence>
<reference evidence="6 7" key="1">
    <citation type="submission" date="2019-07" db="EMBL/GenBank/DDBJ databases">
        <title>Qingshengfaniella alkalisoli gen. nov., sp. nov., isolated from saline soil.</title>
        <authorList>
            <person name="Xu L."/>
            <person name="Huang X.-X."/>
            <person name="Sun J.-Q."/>
        </authorList>
    </citation>
    <scope>NUCLEOTIDE SEQUENCE [LARGE SCALE GENOMIC DNA]</scope>
    <source>
        <strain evidence="6 7">DSM 27279</strain>
    </source>
</reference>
<feature type="domain" description="Major facilitator superfamily (MFS) profile" evidence="5">
    <location>
        <begin position="46"/>
        <end position="448"/>
    </location>
</feature>
<dbReference type="Pfam" id="PF07690">
    <property type="entry name" value="MFS_1"/>
    <property type="match status" value="1"/>
</dbReference>
<feature type="transmembrane region" description="Helical" evidence="4">
    <location>
        <begin position="359"/>
        <end position="381"/>
    </location>
</feature>
<dbReference type="PANTHER" id="PTHR11360:SF284">
    <property type="entry name" value="EG:103B4.3 PROTEIN-RELATED"/>
    <property type="match status" value="1"/>
</dbReference>
<evidence type="ECO:0000256" key="2">
    <source>
        <dbReference type="ARBA" id="ARBA00022989"/>
    </source>
</evidence>
<dbReference type="PROSITE" id="PS50850">
    <property type="entry name" value="MFS"/>
    <property type="match status" value="1"/>
</dbReference>